<feature type="region of interest" description="Disordered" evidence="3">
    <location>
        <begin position="803"/>
        <end position="836"/>
    </location>
</feature>
<evidence type="ECO:0000256" key="2">
    <source>
        <dbReference type="ARBA" id="ARBA00022840"/>
    </source>
</evidence>
<dbReference type="InterPro" id="IPR036291">
    <property type="entry name" value="NAD(P)-bd_dom_sf"/>
</dbReference>
<gene>
    <name evidence="5" type="primary">A09p062470.1_BraROA</name>
    <name evidence="5" type="ORF">IGI04_037720</name>
</gene>
<reference evidence="5 6" key="1">
    <citation type="submission" date="2021-03" db="EMBL/GenBank/DDBJ databases">
        <authorList>
            <person name="King G.J."/>
            <person name="Bancroft I."/>
            <person name="Baten A."/>
            <person name="Bloomfield J."/>
            <person name="Borpatragohain P."/>
            <person name="He Z."/>
            <person name="Irish N."/>
            <person name="Irwin J."/>
            <person name="Liu K."/>
            <person name="Mauleon R.P."/>
            <person name="Moore J."/>
            <person name="Morris R."/>
            <person name="Ostergaard L."/>
            <person name="Wang B."/>
            <person name="Wells R."/>
        </authorList>
    </citation>
    <scope>NUCLEOTIDE SEQUENCE [LARGE SCALE GENOMIC DNA]</scope>
    <source>
        <strain evidence="5">R-o-18</strain>
        <tissue evidence="5">Leaf</tissue>
    </source>
</reference>
<keyword evidence="6" id="KW-1185">Reference proteome</keyword>
<dbReference type="CDD" id="cd05236">
    <property type="entry name" value="FAR-N_SDR_e"/>
    <property type="match status" value="1"/>
</dbReference>
<dbReference type="InterPro" id="IPR003960">
    <property type="entry name" value="ATPase_AAA_CS"/>
</dbReference>
<dbReference type="InterPro" id="IPR033640">
    <property type="entry name" value="FAR_C"/>
</dbReference>
<dbReference type="Pfam" id="PF03015">
    <property type="entry name" value="Sterile"/>
    <property type="match status" value="1"/>
</dbReference>
<dbReference type="InterPro" id="IPR003593">
    <property type="entry name" value="AAA+_ATPase"/>
</dbReference>
<dbReference type="InterPro" id="IPR041569">
    <property type="entry name" value="AAA_lid_3"/>
</dbReference>
<keyword evidence="1" id="KW-0547">Nucleotide-binding</keyword>
<evidence type="ECO:0000256" key="3">
    <source>
        <dbReference type="SAM" id="MobiDB-lite"/>
    </source>
</evidence>
<dbReference type="CDD" id="cd19503">
    <property type="entry name" value="RecA-like_CDC48_NLV2_r1-like"/>
    <property type="match status" value="1"/>
</dbReference>
<dbReference type="PANTHER" id="PTHR23077">
    <property type="entry name" value="AAA-FAMILY ATPASE"/>
    <property type="match status" value="1"/>
</dbReference>
<dbReference type="InterPro" id="IPR013120">
    <property type="entry name" value="FAR_NAD-bd"/>
</dbReference>
<keyword evidence="2" id="KW-0067">ATP-binding</keyword>
<dbReference type="CDD" id="cd19511">
    <property type="entry name" value="RecA-like_CDC48_r2-like"/>
    <property type="match status" value="1"/>
</dbReference>
<feature type="region of interest" description="Disordered" evidence="3">
    <location>
        <begin position="1180"/>
        <end position="1223"/>
    </location>
</feature>
<dbReference type="Pfam" id="PF07993">
    <property type="entry name" value="NAD_binding_4"/>
    <property type="match status" value="1"/>
</dbReference>
<dbReference type="Gene3D" id="3.40.50.720">
    <property type="entry name" value="NAD(P)-binding Rossmann-like Domain"/>
    <property type="match status" value="1"/>
</dbReference>
<dbReference type="InterPro" id="IPR003959">
    <property type="entry name" value="ATPase_AAA_core"/>
</dbReference>
<feature type="region of interest" description="Disordered" evidence="3">
    <location>
        <begin position="576"/>
        <end position="609"/>
    </location>
</feature>
<feature type="domain" description="AAA+ ATPase" evidence="4">
    <location>
        <begin position="1326"/>
        <end position="1464"/>
    </location>
</feature>
<dbReference type="Gene3D" id="3.40.50.300">
    <property type="entry name" value="P-loop containing nucleotide triphosphate hydrolases"/>
    <property type="match status" value="2"/>
</dbReference>
<dbReference type="InterPro" id="IPR027417">
    <property type="entry name" value="P-loop_NTPase"/>
</dbReference>
<feature type="domain" description="AAA+ ATPase" evidence="4">
    <location>
        <begin position="986"/>
        <end position="1122"/>
    </location>
</feature>
<feature type="compositionally biased region" description="Low complexity" evidence="3">
    <location>
        <begin position="1206"/>
        <end position="1220"/>
    </location>
</feature>
<sequence>MLSMNGKRKLKYLVSLARTYQPYTFFQARSCQWKKEECLGSMAETLTGSTTLSTNAVKLDAVTVSFISSFPGKLNHFLARRLPQSTTRRVQTSCCYRETSLKAVTLFEMPETETSSVSDGVEILRFLKGKNYLVTGAFGASPEIGKIFLLIKSADQESANRRLYDEIISSDLFKLLKKMHGSSYEAFMKSKLIPVTGDIGEDNLGIESVTAAKISGEIDVIISCAGRTTFDDRYDFALNVNVLGPGRLLRFGKGCKNLKLFLHFSTAYVTGKKEGTILETPLCIGENITSDLNIESELKLASEAVRKLHGSEEIKKLKELGMKRAQHYGWENTYTFTKAMGESVIHNQRGDLPVVIIRPSVIESSYKEPFPGWLQGIRMSDPIILAYGKGQISDFWGDYKSLMDIIPVDMVVNATIAAMAKHSRGVSELKVYNVTSSSHANPLRAGELMDLSHQHLCDSPFTETFMELERMKFHSSLEGFTSSAFNRIAKHEREVKNERGDAESHTALSMKGKRRLDYFVSLARTYEPYTFFQARFDDTNTKRLIQELSVEEGKMFEFDISGIDWEHYIVNNKKLQMPSKKKQPRTPSRLSNSEPPASPRTPTSSTASQAADYINEEELRRGIVKASAAFPCLLGKSAIIGRVSDVAPESIRGSKIWLSETSMVAASLIPGSTVSVSLACTESHSFPLSSIKAEYGVECESRIADDDEPGNYFVLATVLPSSKVLKDGVRVSMNLRYGLGCPVAGRTVFVYPVGRPSSLSDQFNVNGGAHENDVNDLSLLACKELCLELTPFRNMLPPEKLACESSHEQNGNGNSTPKTPSNFQKPSSPASSIKGDDSVLSIKQQLSSESLVDLREVLSNESSKKLLQICAASWLYPCSLLYGNFVAVPILTETCIFCVKRGNKKASDTSNRNHAFVINQETKVYLHHTLALASVQDLQFDDDDGEENVGCEISKLGGLSKEYAILRDIVVSSSTKSSLSSLGLRPTKGVLIHGPPGTGKTTLARSFARDCGVNFFSVNGAEIIRQFVGESEKALEEVFRSASNATPAVVFIDDLDAIAPAREEGGEELSQRMVATLLNLMDGISRSDGVVVVAATNRPNSIEPALRRPGRLDREIEIGVPSSAQRLDILQTILNGMRHSLSDTQLEQLAVGTHGFVGADLAALCCEAAFVCLRKHLDQESSSSNSPLEETPVTASECRGSESSTDMADVSSDGSDSASSCLTVSPSTSAARHVSVVADNFENSGNSCSEQILSKEKEHALSVGFEDFEKAKIKIRPSAMREVILEVPKVNWEDVGGQKEVKNQLMEAVEWPQKHQDAFKRIGTRPPSGILMFGPPGCSKTLMARAVASEARLNFLAVKGPELFSKWVGESEKAVRSLFAKARANAPSIIFFDEIDSLASIRGKENDGVSVSDRVMSQLLVELDGLHQRVGVTVIAATNRPDKIDSALLRPGRFDRLLYVGPPNEADREAILKIHLRKIPCSSDICLKELASVTKGYTGADISLICREAAIAALEESLEAEEISMRHLKAAISQVEPTDIQSYKALSEKFQRLVHTDPQRDNEEAEQQGIINQRPLFPL</sequence>
<dbReference type="SUPFAM" id="SSF51735">
    <property type="entry name" value="NAD(P)-binding Rossmann-fold domains"/>
    <property type="match status" value="1"/>
</dbReference>
<dbReference type="Proteomes" id="UP000823674">
    <property type="component" value="Chromosome A09"/>
</dbReference>
<evidence type="ECO:0000259" key="4">
    <source>
        <dbReference type="SMART" id="SM00382"/>
    </source>
</evidence>
<name>A0ABQ7LI65_BRACM</name>
<comment type="caution">
    <text evidence="5">The sequence shown here is derived from an EMBL/GenBank/DDBJ whole genome shotgun (WGS) entry which is preliminary data.</text>
</comment>
<feature type="compositionally biased region" description="Low complexity" evidence="3">
    <location>
        <begin position="600"/>
        <end position="609"/>
    </location>
</feature>
<dbReference type="Pfam" id="PF00004">
    <property type="entry name" value="AAA"/>
    <property type="match status" value="2"/>
</dbReference>
<accession>A0ABQ7LI65</accession>
<dbReference type="PROSITE" id="PS00674">
    <property type="entry name" value="AAA"/>
    <property type="match status" value="1"/>
</dbReference>
<dbReference type="Pfam" id="PF26429">
    <property type="entry name" value="DPBB_CI111"/>
    <property type="match status" value="1"/>
</dbReference>
<protein>
    <recommendedName>
        <fullName evidence="4">AAA+ ATPase domain-containing protein</fullName>
    </recommendedName>
</protein>
<dbReference type="Pfam" id="PF17862">
    <property type="entry name" value="AAA_lid_3"/>
    <property type="match status" value="2"/>
</dbReference>
<proteinExistence type="predicted"/>
<dbReference type="SMART" id="SM00382">
    <property type="entry name" value="AAA"/>
    <property type="match status" value="2"/>
</dbReference>
<organism evidence="5 6">
    <name type="scientific">Brassica rapa subsp. trilocularis</name>
    <dbReference type="NCBI Taxonomy" id="1813537"/>
    <lineage>
        <taxon>Eukaryota</taxon>
        <taxon>Viridiplantae</taxon>
        <taxon>Streptophyta</taxon>
        <taxon>Embryophyta</taxon>
        <taxon>Tracheophyta</taxon>
        <taxon>Spermatophyta</taxon>
        <taxon>Magnoliopsida</taxon>
        <taxon>eudicotyledons</taxon>
        <taxon>Gunneridae</taxon>
        <taxon>Pentapetalae</taxon>
        <taxon>rosids</taxon>
        <taxon>malvids</taxon>
        <taxon>Brassicales</taxon>
        <taxon>Brassicaceae</taxon>
        <taxon>Brassiceae</taxon>
        <taxon>Brassica</taxon>
    </lineage>
</organism>
<evidence type="ECO:0000313" key="6">
    <source>
        <dbReference type="Proteomes" id="UP000823674"/>
    </source>
</evidence>
<dbReference type="PANTHER" id="PTHR23077:SF27">
    <property type="entry name" value="ATPASE FAMILY GENE 2 PROTEIN HOMOLOG A"/>
    <property type="match status" value="1"/>
</dbReference>
<feature type="compositionally biased region" description="Polar residues" evidence="3">
    <location>
        <begin position="585"/>
        <end position="594"/>
    </location>
</feature>
<evidence type="ECO:0000313" key="5">
    <source>
        <dbReference type="EMBL" id="KAG5386250.1"/>
    </source>
</evidence>
<dbReference type="CDD" id="cd09071">
    <property type="entry name" value="FAR_C"/>
    <property type="match status" value="1"/>
</dbReference>
<dbReference type="InterPro" id="IPR050168">
    <property type="entry name" value="AAA_ATPase_domain"/>
</dbReference>
<evidence type="ECO:0000256" key="1">
    <source>
        <dbReference type="ARBA" id="ARBA00022741"/>
    </source>
</evidence>
<dbReference type="EMBL" id="JADBGQ010000008">
    <property type="protein sequence ID" value="KAG5386250.1"/>
    <property type="molecule type" value="Genomic_DNA"/>
</dbReference>
<dbReference type="SUPFAM" id="SSF52540">
    <property type="entry name" value="P-loop containing nucleoside triphosphate hydrolases"/>
    <property type="match status" value="2"/>
</dbReference>
<dbReference type="InterPro" id="IPR058958">
    <property type="entry name" value="DPBB_CI111"/>
</dbReference>
<dbReference type="Gene3D" id="1.10.8.60">
    <property type="match status" value="2"/>
</dbReference>
<feature type="compositionally biased region" description="Polar residues" evidence="3">
    <location>
        <begin position="808"/>
        <end position="831"/>
    </location>
</feature>